<comment type="similarity">
    <text evidence="1">Belongs to the glycosyl hydrolase 13 family.</text>
</comment>
<feature type="signal peptide" evidence="2">
    <location>
        <begin position="1"/>
        <end position="20"/>
    </location>
</feature>
<dbReference type="EMBL" id="FQZO01000009">
    <property type="protein sequence ID" value="SHJ86185.1"/>
    <property type="molecule type" value="Genomic_DNA"/>
</dbReference>
<name>A0A1M6MRP0_9CLOT</name>
<keyword evidence="5" id="KW-1185">Reference proteome</keyword>
<dbReference type="GO" id="GO:0009313">
    <property type="term" value="P:oligosaccharide catabolic process"/>
    <property type="evidence" value="ECO:0007669"/>
    <property type="project" value="TreeGrafter"/>
</dbReference>
<dbReference type="InterPro" id="IPR013780">
    <property type="entry name" value="Glyco_hydro_b"/>
</dbReference>
<dbReference type="PANTHER" id="PTHR10357:SF179">
    <property type="entry name" value="NEUTRAL AND BASIC AMINO ACID TRANSPORT PROTEIN RBAT"/>
    <property type="match status" value="1"/>
</dbReference>
<feature type="domain" description="Glycosyl hydrolase family 13 catalytic" evidence="3">
    <location>
        <begin position="40"/>
        <end position="422"/>
    </location>
</feature>
<evidence type="ECO:0000256" key="2">
    <source>
        <dbReference type="SAM" id="SignalP"/>
    </source>
</evidence>
<dbReference type="Gene3D" id="3.90.400.10">
    <property type="entry name" value="Oligo-1,6-glucosidase, Domain 2"/>
    <property type="match status" value="1"/>
</dbReference>
<evidence type="ECO:0000256" key="1">
    <source>
        <dbReference type="ARBA" id="ARBA00008061"/>
    </source>
</evidence>
<keyword evidence="4" id="KW-0378">Hydrolase</keyword>
<dbReference type="SUPFAM" id="SSF51011">
    <property type="entry name" value="Glycosyl hydrolase domain"/>
    <property type="match status" value="1"/>
</dbReference>
<dbReference type="PROSITE" id="PS51257">
    <property type="entry name" value="PROKAR_LIPOPROTEIN"/>
    <property type="match status" value="1"/>
</dbReference>
<dbReference type="InterPro" id="IPR006047">
    <property type="entry name" value="GH13_cat_dom"/>
</dbReference>
<dbReference type="InterPro" id="IPR045857">
    <property type="entry name" value="O16G_dom_2"/>
</dbReference>
<dbReference type="Gene3D" id="3.20.20.80">
    <property type="entry name" value="Glycosidases"/>
    <property type="match status" value="1"/>
</dbReference>
<dbReference type="RefSeq" id="WP_073011276.1">
    <property type="nucleotide sequence ID" value="NZ_FQZO01000009.1"/>
</dbReference>
<dbReference type="STRING" id="1121298.SAMN05444401_4095"/>
<dbReference type="InterPro" id="IPR017853">
    <property type="entry name" value="GH"/>
</dbReference>
<keyword evidence="2" id="KW-0732">Signal</keyword>
<proteinExistence type="inferred from homology"/>
<dbReference type="SUPFAM" id="SSF51445">
    <property type="entry name" value="(Trans)glycosidases"/>
    <property type="match status" value="1"/>
</dbReference>
<dbReference type="AlphaFoldDB" id="A0A1M6MRP0"/>
<dbReference type="OrthoDB" id="9805159at2"/>
<dbReference type="Pfam" id="PF00128">
    <property type="entry name" value="Alpha-amylase"/>
    <property type="match status" value="1"/>
</dbReference>
<keyword evidence="4" id="KW-0326">Glycosidase</keyword>
<dbReference type="Proteomes" id="UP000184080">
    <property type="component" value="Unassembled WGS sequence"/>
</dbReference>
<dbReference type="CDD" id="cd11316">
    <property type="entry name" value="AmyAc_bac2_AmyA"/>
    <property type="match status" value="1"/>
</dbReference>
<feature type="chain" id="PRO_5038741155" evidence="2">
    <location>
        <begin position="21"/>
        <end position="506"/>
    </location>
</feature>
<organism evidence="4 5">
    <name type="scientific">Clostridium amylolyticum</name>
    <dbReference type="NCBI Taxonomy" id="1121298"/>
    <lineage>
        <taxon>Bacteria</taxon>
        <taxon>Bacillati</taxon>
        <taxon>Bacillota</taxon>
        <taxon>Clostridia</taxon>
        <taxon>Eubacteriales</taxon>
        <taxon>Clostridiaceae</taxon>
        <taxon>Clostridium</taxon>
    </lineage>
</organism>
<sequence length="506" mass="58730">MKKIVSLFLGVFISITLFFGCDTQPVAQSTKDYNGRVFYEVFVRAFNDSDGDGIGDINGVTEELDYMKEMGIEGIWLMPINKSPSYHGYDVIDYYAINEDYGTMEDFKRLLDEAHKRGIMVIMDMVINHTSSKNSWFMDASSNENSKYRDWYLWTKDENKAMESSPMGGDNPWIKNAHKEEYYYALFWKEMPDLNFHNNEVKDEMKKIAKYYLDMGVDGFRLDAAKWIYNDAGSNLKWWKEYDDYVKSVNPKAVLVGEVWDNIFAMSPYQNVLDSFFNFSAGEEIIKSVSESSFNGLASNLKDNYELLTEENKDFVPAPFLTNHDQNRVMSILNDERKLKEAAAIYLTLPGTPYVYYGEELGMTGEKPDERIREPFIWDSKDDSKNTKWIDSINDKEKVGYNLQKDDKNSIYSFYKDIINLRKNNDVLKYGDIIPVENKESKVFIMGRKYAKETAFVIINSTDAEANITLEEGNYKVLYSNGRKDKKIKTKSTLNLKPQEILIIKK</sequence>
<evidence type="ECO:0000313" key="4">
    <source>
        <dbReference type="EMBL" id="SHJ86185.1"/>
    </source>
</evidence>
<dbReference type="GO" id="GO:0004556">
    <property type="term" value="F:alpha-amylase activity"/>
    <property type="evidence" value="ECO:0007669"/>
    <property type="project" value="TreeGrafter"/>
</dbReference>
<dbReference type="PANTHER" id="PTHR10357">
    <property type="entry name" value="ALPHA-AMYLASE FAMILY MEMBER"/>
    <property type="match status" value="1"/>
</dbReference>
<dbReference type="SMART" id="SM00642">
    <property type="entry name" value="Aamy"/>
    <property type="match status" value="1"/>
</dbReference>
<evidence type="ECO:0000313" key="5">
    <source>
        <dbReference type="Proteomes" id="UP000184080"/>
    </source>
</evidence>
<reference evidence="4 5" key="1">
    <citation type="submission" date="2016-11" db="EMBL/GenBank/DDBJ databases">
        <authorList>
            <person name="Jaros S."/>
            <person name="Januszkiewicz K."/>
            <person name="Wedrychowicz H."/>
        </authorList>
    </citation>
    <scope>NUCLEOTIDE SEQUENCE [LARGE SCALE GENOMIC DNA]</scope>
    <source>
        <strain evidence="4 5">DSM 21864</strain>
    </source>
</reference>
<accession>A0A1M6MRP0</accession>
<protein>
    <submittedName>
        <fullName evidence="4">Glycosidase</fullName>
    </submittedName>
</protein>
<dbReference type="Gene3D" id="2.60.40.1180">
    <property type="entry name" value="Golgi alpha-mannosidase II"/>
    <property type="match status" value="1"/>
</dbReference>
<evidence type="ECO:0000259" key="3">
    <source>
        <dbReference type="SMART" id="SM00642"/>
    </source>
</evidence>
<gene>
    <name evidence="4" type="ORF">SAMN05444401_4095</name>
</gene>